<feature type="domain" description="Alpha-D-phosphohexomutase alpha/beta/alpha" evidence="9">
    <location>
        <begin position="155"/>
        <end position="255"/>
    </location>
</feature>
<accession>Q1IU74</accession>
<keyword evidence="3" id="KW-0597">Phosphoprotein</keyword>
<evidence type="ECO:0000313" key="12">
    <source>
        <dbReference type="Proteomes" id="UP000002432"/>
    </source>
</evidence>
<dbReference type="CDD" id="cd05800">
    <property type="entry name" value="PGM_like2"/>
    <property type="match status" value="1"/>
</dbReference>
<dbReference type="Gene3D" id="3.30.310.50">
    <property type="entry name" value="Alpha-D-phosphohexomutase, C-terminal domain"/>
    <property type="match status" value="1"/>
</dbReference>
<name>Q1IU74_KORVE</name>
<dbReference type="InterPro" id="IPR005844">
    <property type="entry name" value="A-D-PHexomutase_a/b/a-I"/>
</dbReference>
<dbReference type="PANTHER" id="PTHR45745">
    <property type="entry name" value="PHOSPHOMANNOMUTASE 45A"/>
    <property type="match status" value="1"/>
</dbReference>
<feature type="domain" description="Alpha-D-phosphohexomutase alpha/beta/alpha" evidence="8">
    <location>
        <begin position="5"/>
        <end position="135"/>
    </location>
</feature>
<dbReference type="SUPFAM" id="SSF53738">
    <property type="entry name" value="Phosphoglucomutase, first 3 domains"/>
    <property type="match status" value="2"/>
</dbReference>
<comment type="similarity">
    <text evidence="2">Belongs to the phosphohexose mutase family.</text>
</comment>
<reference evidence="11 12" key="1">
    <citation type="journal article" date="2009" name="Appl. Environ. Microbiol.">
        <title>Three genomes from the phylum Acidobacteria provide insight into the lifestyles of these microorganisms in soils.</title>
        <authorList>
            <person name="Ward N.L."/>
            <person name="Challacombe J.F."/>
            <person name="Janssen P.H."/>
            <person name="Henrissat B."/>
            <person name="Coutinho P.M."/>
            <person name="Wu M."/>
            <person name="Xie G."/>
            <person name="Haft D.H."/>
            <person name="Sait M."/>
            <person name="Badger J."/>
            <person name="Barabote R.D."/>
            <person name="Bradley B."/>
            <person name="Brettin T.S."/>
            <person name="Brinkac L.M."/>
            <person name="Bruce D."/>
            <person name="Creasy T."/>
            <person name="Daugherty S.C."/>
            <person name="Davidsen T.M."/>
            <person name="DeBoy R.T."/>
            <person name="Detter J.C."/>
            <person name="Dodson R.J."/>
            <person name="Durkin A.S."/>
            <person name="Ganapathy A."/>
            <person name="Gwinn-Giglio M."/>
            <person name="Han C.S."/>
            <person name="Khouri H."/>
            <person name="Kiss H."/>
            <person name="Kothari S.P."/>
            <person name="Madupu R."/>
            <person name="Nelson K.E."/>
            <person name="Nelson W.C."/>
            <person name="Paulsen I."/>
            <person name="Penn K."/>
            <person name="Ren Q."/>
            <person name="Rosovitz M.J."/>
            <person name="Selengut J.D."/>
            <person name="Shrivastava S."/>
            <person name="Sullivan S.A."/>
            <person name="Tapia R."/>
            <person name="Thompson L.S."/>
            <person name="Watkins K.L."/>
            <person name="Yang Q."/>
            <person name="Yu C."/>
            <person name="Zafar N."/>
            <person name="Zhou L."/>
            <person name="Kuske C.R."/>
        </authorList>
    </citation>
    <scope>NUCLEOTIDE SEQUENCE [LARGE SCALE GENOMIC DNA]</scope>
    <source>
        <strain evidence="11 12">Ellin345</strain>
    </source>
</reference>
<proteinExistence type="inferred from homology"/>
<dbReference type="PANTHER" id="PTHR45745:SF1">
    <property type="entry name" value="PHOSPHOGLUCOMUTASE 2B-RELATED"/>
    <property type="match status" value="1"/>
</dbReference>
<dbReference type="InterPro" id="IPR005843">
    <property type="entry name" value="A-D-PHexomutase_C"/>
</dbReference>
<dbReference type="InterPro" id="IPR005845">
    <property type="entry name" value="A-D-PHexomutase_a/b/a-II"/>
</dbReference>
<evidence type="ECO:0000259" key="9">
    <source>
        <dbReference type="Pfam" id="PF02879"/>
    </source>
</evidence>
<dbReference type="EnsemblBacteria" id="ABF39576">
    <property type="protein sequence ID" value="ABF39576"/>
    <property type="gene ID" value="Acid345_0571"/>
</dbReference>
<dbReference type="Pfam" id="PF00408">
    <property type="entry name" value="PGM_PMM_IV"/>
    <property type="match status" value="1"/>
</dbReference>
<dbReference type="GO" id="GO:0008973">
    <property type="term" value="F:phosphopentomutase activity"/>
    <property type="evidence" value="ECO:0007669"/>
    <property type="project" value="TreeGrafter"/>
</dbReference>
<evidence type="ECO:0000256" key="2">
    <source>
        <dbReference type="ARBA" id="ARBA00010231"/>
    </source>
</evidence>
<keyword evidence="6 11" id="KW-0413">Isomerase</keyword>
<sequence>MPQQIKFGTDGWRGLIADDYTFENVRRVAHAMAHYIHKHEDASKGVYVAYDTRFGSRRFAEAASEAMASTGLRVKLADDYTPTPALSYAIKKFGAAGGVMITSSHNPANWNGVKYKAKYGGSGTPTIMKQIESYLDAPVIMKSGGKVEAFDFKAPYFEVLKSFVDLDAIAKANFRFCIDVMYGAGRGVLSKIFSERGISHVEIRGEVNPLFPGINPEPILPHIAALQEATVREKAHAGLATDGDADRIGAVDERGRFVDAHKCFAVILKWLLEKKQWPGAITRAFNTTSMLDRMAKKHGRELVEHGIGFKYVCDVVLSGKEVLVGGEESGGIGIPRHLPERDGILNSLVIANVMANYGMSLGQLVDSLQAEYGEHHYGRIDMHLDNAVKEDAMRRAGERPAKIGKLQVSRIEDMDGMKFFFETPNNGNGADAWVLIRASGTEPLLRVYSEASSPEMVQDILGEAEKFVHRRA</sequence>
<dbReference type="Pfam" id="PF02879">
    <property type="entry name" value="PGM_PMM_II"/>
    <property type="match status" value="1"/>
</dbReference>
<keyword evidence="12" id="KW-1185">Reference proteome</keyword>
<dbReference type="EC" id="5.4.2.10" evidence="11"/>
<dbReference type="GO" id="GO:0005975">
    <property type="term" value="P:carbohydrate metabolic process"/>
    <property type="evidence" value="ECO:0007669"/>
    <property type="project" value="InterPro"/>
</dbReference>
<dbReference type="RefSeq" id="WP_011521378.1">
    <property type="nucleotide sequence ID" value="NC_008009.1"/>
</dbReference>
<keyword evidence="5" id="KW-0460">Magnesium</keyword>
<dbReference type="SUPFAM" id="SSF55957">
    <property type="entry name" value="Phosphoglucomutase, C-terminal domain"/>
    <property type="match status" value="1"/>
</dbReference>
<dbReference type="Proteomes" id="UP000002432">
    <property type="component" value="Chromosome"/>
</dbReference>
<dbReference type="EMBL" id="CP000360">
    <property type="protein sequence ID" value="ABF39576.1"/>
    <property type="molecule type" value="Genomic_DNA"/>
</dbReference>
<dbReference type="eggNOG" id="COG1109">
    <property type="taxonomic scope" value="Bacteria"/>
</dbReference>
<dbReference type="InterPro" id="IPR036900">
    <property type="entry name" value="A-D-PHexomutase_C_sf"/>
</dbReference>
<dbReference type="AlphaFoldDB" id="Q1IU74"/>
<evidence type="ECO:0000259" key="10">
    <source>
        <dbReference type="Pfam" id="PF02880"/>
    </source>
</evidence>
<evidence type="ECO:0000256" key="5">
    <source>
        <dbReference type="ARBA" id="ARBA00022842"/>
    </source>
</evidence>
<dbReference type="Pfam" id="PF02880">
    <property type="entry name" value="PGM_PMM_III"/>
    <property type="match status" value="1"/>
</dbReference>
<dbReference type="KEGG" id="aba:Acid345_0571"/>
<dbReference type="STRING" id="204669.Acid345_0571"/>
<evidence type="ECO:0000256" key="6">
    <source>
        <dbReference type="ARBA" id="ARBA00023235"/>
    </source>
</evidence>
<gene>
    <name evidence="11" type="ordered locus">Acid345_0571</name>
</gene>
<evidence type="ECO:0000256" key="4">
    <source>
        <dbReference type="ARBA" id="ARBA00022723"/>
    </source>
</evidence>
<evidence type="ECO:0000256" key="3">
    <source>
        <dbReference type="ARBA" id="ARBA00022553"/>
    </source>
</evidence>
<dbReference type="GO" id="GO:0046872">
    <property type="term" value="F:metal ion binding"/>
    <property type="evidence" value="ECO:0007669"/>
    <property type="project" value="UniProtKB-KW"/>
</dbReference>
<evidence type="ECO:0000313" key="11">
    <source>
        <dbReference type="EMBL" id="ABF39576.1"/>
    </source>
</evidence>
<feature type="domain" description="Alpha-D-phosphohexomutase C-terminal" evidence="7">
    <location>
        <begin position="426"/>
        <end position="461"/>
    </location>
</feature>
<dbReference type="GO" id="GO:0006166">
    <property type="term" value="P:purine ribonucleoside salvage"/>
    <property type="evidence" value="ECO:0007669"/>
    <property type="project" value="TreeGrafter"/>
</dbReference>
<protein>
    <submittedName>
        <fullName evidence="11">Phosphoglucosamine mutase</fullName>
        <ecNumber evidence="11">5.4.2.10</ecNumber>
    </submittedName>
</protein>
<dbReference type="OrthoDB" id="9806956at2"/>
<feature type="domain" description="Alpha-D-phosphohexomutase alpha/beta/alpha" evidence="10">
    <location>
        <begin position="261"/>
        <end position="371"/>
    </location>
</feature>
<evidence type="ECO:0000256" key="1">
    <source>
        <dbReference type="ARBA" id="ARBA00001946"/>
    </source>
</evidence>
<dbReference type="GO" id="GO:0008966">
    <property type="term" value="F:phosphoglucosamine mutase activity"/>
    <property type="evidence" value="ECO:0007669"/>
    <property type="project" value="UniProtKB-EC"/>
</dbReference>
<evidence type="ECO:0000259" key="7">
    <source>
        <dbReference type="Pfam" id="PF00408"/>
    </source>
</evidence>
<dbReference type="InterPro" id="IPR005846">
    <property type="entry name" value="A-D-PHexomutase_a/b/a-III"/>
</dbReference>
<dbReference type="Gene3D" id="3.40.120.10">
    <property type="entry name" value="Alpha-D-Glucose-1,6-Bisphosphate, subunit A, domain 3"/>
    <property type="match status" value="3"/>
</dbReference>
<dbReference type="Pfam" id="PF02878">
    <property type="entry name" value="PGM_PMM_I"/>
    <property type="match status" value="1"/>
</dbReference>
<dbReference type="InterPro" id="IPR005841">
    <property type="entry name" value="Alpha-D-phosphohexomutase_SF"/>
</dbReference>
<keyword evidence="4" id="KW-0479">Metal-binding</keyword>
<comment type="cofactor">
    <cofactor evidence="1">
        <name>Mg(2+)</name>
        <dbReference type="ChEBI" id="CHEBI:18420"/>
    </cofactor>
</comment>
<evidence type="ECO:0000259" key="8">
    <source>
        <dbReference type="Pfam" id="PF02878"/>
    </source>
</evidence>
<dbReference type="InterPro" id="IPR016055">
    <property type="entry name" value="A-D-PHexomutase_a/b/a-I/II/III"/>
</dbReference>
<dbReference type="HOGENOM" id="CLU_016950_7_1_0"/>
<dbReference type="PRINTS" id="PR00509">
    <property type="entry name" value="PGMPMM"/>
</dbReference>
<organism evidence="11 12">
    <name type="scientific">Koribacter versatilis (strain Ellin345)</name>
    <dbReference type="NCBI Taxonomy" id="204669"/>
    <lineage>
        <taxon>Bacteria</taxon>
        <taxon>Pseudomonadati</taxon>
        <taxon>Acidobacteriota</taxon>
        <taxon>Terriglobia</taxon>
        <taxon>Terriglobales</taxon>
        <taxon>Candidatus Korobacteraceae</taxon>
        <taxon>Candidatus Korobacter</taxon>
    </lineage>
</organism>